<comment type="subunit">
    <text evidence="7">Monomer.</text>
</comment>
<accession>A0ABT2ACF2</accession>
<dbReference type="SMART" id="SM00849">
    <property type="entry name" value="Lactamase_B"/>
    <property type="match status" value="1"/>
</dbReference>
<feature type="binding site" evidence="7">
    <location>
        <position position="69"/>
    </location>
    <ligand>
        <name>Zn(2+)</name>
        <dbReference type="ChEBI" id="CHEBI:29105"/>
        <label>2</label>
    </ligand>
</feature>
<feature type="binding site" evidence="7">
    <location>
        <position position="70"/>
    </location>
    <ligand>
        <name>Zn(2+)</name>
        <dbReference type="ChEBI" id="CHEBI:29105"/>
        <label>2</label>
    </ligand>
</feature>
<keyword evidence="6 7" id="KW-0862">Zinc</keyword>
<dbReference type="InterPro" id="IPR017782">
    <property type="entry name" value="Hydroxyacylglutathione_Hdrlase"/>
</dbReference>
<keyword evidence="4 7" id="KW-0479">Metal-binding</keyword>
<dbReference type="InterPro" id="IPR036866">
    <property type="entry name" value="RibonucZ/Hydroxyglut_hydro"/>
</dbReference>
<dbReference type="InterPro" id="IPR032282">
    <property type="entry name" value="HAGH_C"/>
</dbReference>
<comment type="cofactor">
    <cofactor evidence="7">
        <name>Zn(2+)</name>
        <dbReference type="ChEBI" id="CHEBI:29105"/>
    </cofactor>
    <text evidence="7">Binds 2 Zn(2+) ions per subunit.</text>
</comment>
<feature type="binding site" evidence="7">
    <location>
        <position position="150"/>
    </location>
    <ligand>
        <name>Zn(2+)</name>
        <dbReference type="ChEBI" id="CHEBI:29105"/>
        <label>2</label>
    </ligand>
</feature>
<dbReference type="HAMAP" id="MF_01374">
    <property type="entry name" value="Glyoxalase_2"/>
    <property type="match status" value="1"/>
</dbReference>
<comment type="similarity">
    <text evidence="3 7">Belongs to the metallo-beta-lactamase superfamily. Glyoxalase II family.</text>
</comment>
<dbReference type="PANTHER" id="PTHR43705:SF1">
    <property type="entry name" value="HYDROXYACYLGLUTATHIONE HYDROLASE GLOB"/>
    <property type="match status" value="1"/>
</dbReference>
<dbReference type="PIRSF" id="PIRSF005457">
    <property type="entry name" value="Glx"/>
    <property type="match status" value="1"/>
</dbReference>
<dbReference type="CDD" id="cd07723">
    <property type="entry name" value="hydroxyacylglutathione_hydrolase_MBL-fold"/>
    <property type="match status" value="1"/>
</dbReference>
<dbReference type="InterPro" id="IPR035680">
    <property type="entry name" value="Clx_II_MBL"/>
</dbReference>
<evidence type="ECO:0000256" key="6">
    <source>
        <dbReference type="ARBA" id="ARBA00022833"/>
    </source>
</evidence>
<dbReference type="NCBIfam" id="TIGR03413">
    <property type="entry name" value="GSH_gloB"/>
    <property type="match status" value="1"/>
</dbReference>
<dbReference type="RefSeq" id="WP_258847643.1">
    <property type="nucleotide sequence ID" value="NZ_JANUGX010000032.1"/>
</dbReference>
<comment type="function">
    <text evidence="7">Thiolesterase that catalyzes the hydrolysis of S-D-lactoyl-glutathione to form glutathione and D-lactic acid.</text>
</comment>
<dbReference type="InterPro" id="IPR050110">
    <property type="entry name" value="Glyoxalase_II_hydrolase"/>
</dbReference>
<sequence>MTNSPSSAKPSGALTVLTVPAFKDNYLWLIHDGVHAAAVDPGDGQPILDALRAHGLTLTAILLTHHHADHIGGVPQLLAEYSVPVYGPRNDGIAAVTHPLGEGERVQVPGLALELSVLDVPGHTLGHIAYVRDDAGSAGTAGEHWLFCGDTLFGAGCGRLFEGTPAQMAASLAKLAALPDDTLVYCAHEYTLSNLRFAQALEPDNRALQLRVEADSKARGTNLPTIPSNIAIEKATNPFLRTTEPAIADSLVAARRLQRGASPVDVFAALREWKNVF</sequence>
<dbReference type="InterPro" id="IPR001279">
    <property type="entry name" value="Metallo-B-lactamas"/>
</dbReference>
<evidence type="ECO:0000259" key="8">
    <source>
        <dbReference type="SMART" id="SM00849"/>
    </source>
</evidence>
<dbReference type="Gene3D" id="3.60.15.10">
    <property type="entry name" value="Ribonuclease Z/Hydroxyacylglutathione hydrolase-like"/>
    <property type="match status" value="1"/>
</dbReference>
<dbReference type="GO" id="GO:0004416">
    <property type="term" value="F:hydroxyacylglutathione hydrolase activity"/>
    <property type="evidence" value="ECO:0007669"/>
    <property type="project" value="UniProtKB-EC"/>
</dbReference>
<comment type="catalytic activity">
    <reaction evidence="1 7">
        <text>an S-(2-hydroxyacyl)glutathione + H2O = a 2-hydroxy carboxylate + glutathione + H(+)</text>
        <dbReference type="Rhea" id="RHEA:21864"/>
        <dbReference type="ChEBI" id="CHEBI:15377"/>
        <dbReference type="ChEBI" id="CHEBI:15378"/>
        <dbReference type="ChEBI" id="CHEBI:57925"/>
        <dbReference type="ChEBI" id="CHEBI:58896"/>
        <dbReference type="ChEBI" id="CHEBI:71261"/>
        <dbReference type="EC" id="3.1.2.6"/>
    </reaction>
</comment>
<dbReference type="InterPro" id="IPR001018">
    <property type="entry name" value="Beta-lactamase_class-B_CS"/>
</dbReference>
<evidence type="ECO:0000313" key="10">
    <source>
        <dbReference type="Proteomes" id="UP001205560"/>
    </source>
</evidence>
<keyword evidence="10" id="KW-1185">Reference proteome</keyword>
<organism evidence="9 10">
    <name type="scientific">Massilia norwichensis</name>
    <dbReference type="NCBI Taxonomy" id="1442366"/>
    <lineage>
        <taxon>Bacteria</taxon>
        <taxon>Pseudomonadati</taxon>
        <taxon>Pseudomonadota</taxon>
        <taxon>Betaproteobacteria</taxon>
        <taxon>Burkholderiales</taxon>
        <taxon>Oxalobacteraceae</taxon>
        <taxon>Telluria group</taxon>
        <taxon>Massilia</taxon>
    </lineage>
</organism>
<feature type="domain" description="Metallo-beta-lactamase" evidence="8">
    <location>
        <begin position="24"/>
        <end position="188"/>
    </location>
</feature>
<evidence type="ECO:0000256" key="7">
    <source>
        <dbReference type="HAMAP-Rule" id="MF_01374"/>
    </source>
</evidence>
<evidence type="ECO:0000256" key="1">
    <source>
        <dbReference type="ARBA" id="ARBA00001623"/>
    </source>
</evidence>
<feature type="binding site" evidence="7">
    <location>
        <position position="65"/>
    </location>
    <ligand>
        <name>Zn(2+)</name>
        <dbReference type="ChEBI" id="CHEBI:29105"/>
        <label>1</label>
    </ligand>
</feature>
<dbReference type="Proteomes" id="UP001205560">
    <property type="component" value="Unassembled WGS sequence"/>
</dbReference>
<comment type="pathway">
    <text evidence="2 7">Secondary metabolite metabolism; methylglyoxal degradation; (R)-lactate from methylglyoxal: step 2/2.</text>
</comment>
<dbReference type="EC" id="3.1.2.6" evidence="7"/>
<dbReference type="Pfam" id="PF16123">
    <property type="entry name" value="HAGH_C"/>
    <property type="match status" value="1"/>
</dbReference>
<keyword evidence="5 7" id="KW-0378">Hydrolase</keyword>
<evidence type="ECO:0000256" key="2">
    <source>
        <dbReference type="ARBA" id="ARBA00004963"/>
    </source>
</evidence>
<feature type="binding site" evidence="7">
    <location>
        <position position="123"/>
    </location>
    <ligand>
        <name>Zn(2+)</name>
        <dbReference type="ChEBI" id="CHEBI:29105"/>
        <label>1</label>
    </ligand>
</feature>
<dbReference type="Pfam" id="PF00753">
    <property type="entry name" value="Lactamase_B"/>
    <property type="match status" value="1"/>
</dbReference>
<feature type="binding site" evidence="7">
    <location>
        <position position="67"/>
    </location>
    <ligand>
        <name>Zn(2+)</name>
        <dbReference type="ChEBI" id="CHEBI:29105"/>
        <label>1</label>
    </ligand>
</feature>
<evidence type="ECO:0000313" key="9">
    <source>
        <dbReference type="EMBL" id="MCS0591881.1"/>
    </source>
</evidence>
<name>A0ABT2ACF2_9BURK</name>
<feature type="binding site" evidence="7">
    <location>
        <position position="150"/>
    </location>
    <ligand>
        <name>Zn(2+)</name>
        <dbReference type="ChEBI" id="CHEBI:29105"/>
        <label>1</label>
    </ligand>
</feature>
<evidence type="ECO:0000256" key="3">
    <source>
        <dbReference type="ARBA" id="ARBA00006759"/>
    </source>
</evidence>
<evidence type="ECO:0000256" key="5">
    <source>
        <dbReference type="ARBA" id="ARBA00022801"/>
    </source>
</evidence>
<comment type="caution">
    <text evidence="9">The sequence shown here is derived from an EMBL/GenBank/DDBJ whole genome shotgun (WGS) entry which is preliminary data.</text>
</comment>
<proteinExistence type="inferred from homology"/>
<dbReference type="PANTHER" id="PTHR43705">
    <property type="entry name" value="HYDROXYACYLGLUTATHIONE HYDROLASE"/>
    <property type="match status" value="1"/>
</dbReference>
<protein>
    <recommendedName>
        <fullName evidence="7">Hydroxyacylglutathione hydrolase</fullName>
        <ecNumber evidence="7">3.1.2.6</ecNumber>
    </recommendedName>
    <alternativeName>
        <fullName evidence="7">Glyoxalase II</fullName>
        <shortName evidence="7">Glx II</shortName>
    </alternativeName>
</protein>
<feature type="binding site" evidence="7">
    <location>
        <position position="188"/>
    </location>
    <ligand>
        <name>Zn(2+)</name>
        <dbReference type="ChEBI" id="CHEBI:29105"/>
        <label>2</label>
    </ligand>
</feature>
<gene>
    <name evidence="7 9" type="primary">gloB</name>
    <name evidence="9" type="ORF">NX782_22065</name>
</gene>
<evidence type="ECO:0000256" key="4">
    <source>
        <dbReference type="ARBA" id="ARBA00022723"/>
    </source>
</evidence>
<dbReference type="SUPFAM" id="SSF56281">
    <property type="entry name" value="Metallo-hydrolase/oxidoreductase"/>
    <property type="match status" value="1"/>
</dbReference>
<dbReference type="EMBL" id="JANUGX010000032">
    <property type="protein sequence ID" value="MCS0591881.1"/>
    <property type="molecule type" value="Genomic_DNA"/>
</dbReference>
<dbReference type="PROSITE" id="PS00743">
    <property type="entry name" value="BETA_LACTAMASE_B_1"/>
    <property type="match status" value="1"/>
</dbReference>
<reference evidence="9 10" key="1">
    <citation type="submission" date="2022-08" db="EMBL/GenBank/DDBJ databases">
        <title>Reclassification of Massilia species as members of the genera Telluria, Duganella, Pseudoduganella, Mokoshia gen. nov. and Zemynaea gen. nov. using orthogonal and non-orthogonal genome-based approaches.</title>
        <authorList>
            <person name="Bowman J.P."/>
        </authorList>
    </citation>
    <scope>NUCLEOTIDE SEQUENCE [LARGE SCALE GENOMIC DNA]</scope>
    <source>
        <strain evidence="9 10">LMG 28164</strain>
    </source>
</reference>